<keyword evidence="12" id="KW-1185">Reference proteome</keyword>
<protein>
    <submittedName>
        <fullName evidence="11">ATP-binding cassette domain-containing protein</fullName>
    </submittedName>
</protein>
<accession>A0ABU7M7S4</accession>
<keyword evidence="7" id="KW-0472">Membrane</keyword>
<keyword evidence="2" id="KW-0813">Transport</keyword>
<reference evidence="11 12" key="1">
    <citation type="submission" date="2024-01" db="EMBL/GenBank/DDBJ databases">
        <title>Draft genome sequence of Gordonia sp. LSe1-13.</title>
        <authorList>
            <person name="Suphannarot A."/>
            <person name="Mingma R."/>
        </authorList>
    </citation>
    <scope>NUCLEOTIDE SEQUENCE [LARGE SCALE GENOMIC DNA]</scope>
    <source>
        <strain evidence="11 12">LSe1-13</strain>
    </source>
</reference>
<evidence type="ECO:0000256" key="2">
    <source>
        <dbReference type="ARBA" id="ARBA00022448"/>
    </source>
</evidence>
<evidence type="ECO:0000256" key="4">
    <source>
        <dbReference type="ARBA" id="ARBA00022741"/>
    </source>
</evidence>
<dbReference type="SUPFAM" id="SSF52540">
    <property type="entry name" value="P-loop containing nucleoside triphosphate hydrolases"/>
    <property type="match status" value="1"/>
</dbReference>
<dbReference type="InterPro" id="IPR003439">
    <property type="entry name" value="ABC_transporter-like_ATP-bd"/>
</dbReference>
<evidence type="ECO:0000259" key="10">
    <source>
        <dbReference type="PROSITE" id="PS50893"/>
    </source>
</evidence>
<evidence type="ECO:0000256" key="1">
    <source>
        <dbReference type="ARBA" id="ARBA00004413"/>
    </source>
</evidence>
<dbReference type="RefSeq" id="WP_330430805.1">
    <property type="nucleotide sequence ID" value="NZ_JAZDUF010000001.1"/>
</dbReference>
<evidence type="ECO:0000256" key="9">
    <source>
        <dbReference type="ARBA" id="ARBA00049985"/>
    </source>
</evidence>
<dbReference type="Pfam" id="PF00005">
    <property type="entry name" value="ABC_tran"/>
    <property type="match status" value="1"/>
</dbReference>
<keyword evidence="6" id="KW-1278">Translocase</keyword>
<dbReference type="NCBIfam" id="TIGR01188">
    <property type="entry name" value="drrA"/>
    <property type="match status" value="1"/>
</dbReference>
<proteinExistence type="inferred from homology"/>
<evidence type="ECO:0000256" key="7">
    <source>
        <dbReference type="ARBA" id="ARBA00023136"/>
    </source>
</evidence>
<keyword evidence="5 11" id="KW-0067">ATP-binding</keyword>
<keyword evidence="4" id="KW-0547">Nucleotide-binding</keyword>
<evidence type="ECO:0000256" key="3">
    <source>
        <dbReference type="ARBA" id="ARBA00022475"/>
    </source>
</evidence>
<dbReference type="InterPro" id="IPR005894">
    <property type="entry name" value="DrrA"/>
</dbReference>
<sequence>MSDAALAIHTEGLTKTYGATKAVEGVDLRVPVGSVYALLGTNGAGKTTTVRMLATLARPDAGTAEVFGLDVVRNAGSVRSLIGVTGQYASVDEDLTAQENLMVFARLIGARRLRARQRADELLAEFGLAHVAGRAVRHFSGGMRRRLDLAASMITRPRLLFLDEPTTGLDPRTRVQMWNTVRDMVNGGTTVLLTTQYLEEADQLADHIAVMDRGQVVADGTADELKARVGDNCVRLDLCDPELAPVAAAACRPFTQEDVLIEGPERRVVVPVENLDSLPELLLRLRAHDIDLKAVNVERPTLDEVFFALTGETETDAA</sequence>
<dbReference type="EMBL" id="JAZDUF010000001">
    <property type="protein sequence ID" value="MEE3849154.1"/>
    <property type="molecule type" value="Genomic_DNA"/>
</dbReference>
<dbReference type="SMART" id="SM00382">
    <property type="entry name" value="AAA"/>
    <property type="match status" value="1"/>
</dbReference>
<dbReference type="InterPro" id="IPR027417">
    <property type="entry name" value="P-loop_NTPase"/>
</dbReference>
<dbReference type="Gene3D" id="3.40.50.300">
    <property type="entry name" value="P-loop containing nucleotide triphosphate hydrolases"/>
    <property type="match status" value="1"/>
</dbReference>
<dbReference type="PANTHER" id="PTHR42711:SF19">
    <property type="entry name" value="DOXORUBICIN RESISTANCE ATP-BINDING PROTEIN DRRA"/>
    <property type="match status" value="1"/>
</dbReference>
<feature type="domain" description="ABC transporter" evidence="10">
    <location>
        <begin position="8"/>
        <end position="238"/>
    </location>
</feature>
<dbReference type="PANTHER" id="PTHR42711">
    <property type="entry name" value="ABC TRANSPORTER ATP-BINDING PROTEIN"/>
    <property type="match status" value="1"/>
</dbReference>
<evidence type="ECO:0000256" key="6">
    <source>
        <dbReference type="ARBA" id="ARBA00022967"/>
    </source>
</evidence>
<dbReference type="InterPro" id="IPR050763">
    <property type="entry name" value="ABC_transporter_ATP-binding"/>
</dbReference>
<dbReference type="PROSITE" id="PS00211">
    <property type="entry name" value="ABC_TRANSPORTER_1"/>
    <property type="match status" value="1"/>
</dbReference>
<comment type="caution">
    <text evidence="11">The sequence shown here is derived from an EMBL/GenBank/DDBJ whole genome shotgun (WGS) entry which is preliminary data.</text>
</comment>
<gene>
    <name evidence="11" type="ORF">VZC37_02340</name>
</gene>
<evidence type="ECO:0000256" key="8">
    <source>
        <dbReference type="ARBA" id="ARBA00023251"/>
    </source>
</evidence>
<evidence type="ECO:0000313" key="12">
    <source>
        <dbReference type="Proteomes" id="UP001347146"/>
    </source>
</evidence>
<dbReference type="GO" id="GO:0005524">
    <property type="term" value="F:ATP binding"/>
    <property type="evidence" value="ECO:0007669"/>
    <property type="project" value="UniProtKB-KW"/>
</dbReference>
<comment type="subcellular location">
    <subcellularLocation>
        <location evidence="1">Cell membrane</location>
        <topology evidence="1">Peripheral membrane protein</topology>
        <orientation evidence="1">Cytoplasmic side</orientation>
    </subcellularLocation>
</comment>
<dbReference type="InterPro" id="IPR003593">
    <property type="entry name" value="AAA+_ATPase"/>
</dbReference>
<keyword evidence="8" id="KW-0046">Antibiotic resistance</keyword>
<evidence type="ECO:0000313" key="11">
    <source>
        <dbReference type="EMBL" id="MEE3849154.1"/>
    </source>
</evidence>
<evidence type="ECO:0000256" key="5">
    <source>
        <dbReference type="ARBA" id="ARBA00022840"/>
    </source>
</evidence>
<dbReference type="Proteomes" id="UP001347146">
    <property type="component" value="Unassembled WGS sequence"/>
</dbReference>
<dbReference type="InterPro" id="IPR017871">
    <property type="entry name" value="ABC_transporter-like_CS"/>
</dbReference>
<name>A0ABU7M7S4_9ACTN</name>
<organism evidence="11 12">
    <name type="scientific">Gordonia sesuvii</name>
    <dbReference type="NCBI Taxonomy" id="3116777"/>
    <lineage>
        <taxon>Bacteria</taxon>
        <taxon>Bacillati</taxon>
        <taxon>Actinomycetota</taxon>
        <taxon>Actinomycetes</taxon>
        <taxon>Mycobacteriales</taxon>
        <taxon>Gordoniaceae</taxon>
        <taxon>Gordonia</taxon>
    </lineage>
</organism>
<keyword evidence="3" id="KW-1003">Cell membrane</keyword>
<comment type="similarity">
    <text evidence="9">Belongs to the ABC transporter superfamily. Drug exporter-1 (DrugE1) (TC 3.A.1.105) family.</text>
</comment>
<dbReference type="PROSITE" id="PS50893">
    <property type="entry name" value="ABC_TRANSPORTER_2"/>
    <property type="match status" value="1"/>
</dbReference>